<dbReference type="Gene3D" id="3.40.50.300">
    <property type="entry name" value="P-loop containing nucleotide triphosphate hydrolases"/>
    <property type="match status" value="1"/>
</dbReference>
<protein>
    <recommendedName>
        <fullName evidence="1">AAA+ ATPase domain-containing protein</fullName>
    </recommendedName>
</protein>
<name>A0A1F5S6X8_9BACT</name>
<dbReference type="EMBL" id="MFFS01000027">
    <property type="protein sequence ID" value="OGF22427.1"/>
    <property type="molecule type" value="Genomic_DNA"/>
</dbReference>
<evidence type="ECO:0000259" key="1">
    <source>
        <dbReference type="SMART" id="SM00382"/>
    </source>
</evidence>
<dbReference type="Pfam" id="PF13173">
    <property type="entry name" value="AAA_14"/>
    <property type="match status" value="1"/>
</dbReference>
<gene>
    <name evidence="2" type="ORF">A2Y83_00015</name>
</gene>
<dbReference type="InterPro" id="IPR003593">
    <property type="entry name" value="AAA+_ATPase"/>
</dbReference>
<dbReference type="InterPro" id="IPR025420">
    <property type="entry name" value="DUF4143"/>
</dbReference>
<dbReference type="InterPro" id="IPR027417">
    <property type="entry name" value="P-loop_NTPase"/>
</dbReference>
<dbReference type="PANTHER" id="PTHR43566">
    <property type="entry name" value="CONSERVED PROTEIN"/>
    <property type="match status" value="1"/>
</dbReference>
<proteinExistence type="predicted"/>
<dbReference type="Proteomes" id="UP000178323">
    <property type="component" value="Unassembled WGS sequence"/>
</dbReference>
<dbReference type="InterPro" id="IPR041682">
    <property type="entry name" value="AAA_14"/>
</dbReference>
<sequence>MFIPREHLENLKKMVEPNKVVSIFGSRRVGKTTLIKEYLRNVREKVLFVTGDDIDVQKSLSSQSAVKLKNFLGDARFLVIDEAQMIPNIGINLKLIVDSIEGTKIITAGSSSFDLNKKIGEPLTGRKKTLTLFPLAQIELGKIEQGSETAANLESRLVYGSYPQVVIAEGNDKKREILNEIISSFLIKDILELENIRNSKKVRQLLELLAWQAGSEVSVTELGNKLDLSKNTVEKYLDLLEQVFVILNIRGFSRNLRKEVTKTSKYYFYDNGIRNGLLNSFNTLGLRDDIGRIWENYIIAERLKKQEYKRIFSNNYFWRTYDRKEIDWIEEREGKLFGYEIKWSNKKKAVAPRDWIEAYNNAEFNVINKENYLDFIC</sequence>
<dbReference type="Pfam" id="PF13635">
    <property type="entry name" value="DUF4143"/>
    <property type="match status" value="1"/>
</dbReference>
<accession>A0A1F5S6X8</accession>
<dbReference type="AlphaFoldDB" id="A0A1F5S6X8"/>
<comment type="caution">
    <text evidence="2">The sequence shown here is derived from an EMBL/GenBank/DDBJ whole genome shotgun (WGS) entry which is preliminary data.</text>
</comment>
<evidence type="ECO:0000313" key="3">
    <source>
        <dbReference type="Proteomes" id="UP000178323"/>
    </source>
</evidence>
<dbReference type="PANTHER" id="PTHR43566:SF1">
    <property type="entry name" value="AAA+ ATPASE DOMAIN-CONTAINING PROTEIN"/>
    <property type="match status" value="1"/>
</dbReference>
<feature type="domain" description="AAA+ ATPase" evidence="1">
    <location>
        <begin position="17"/>
        <end position="197"/>
    </location>
</feature>
<evidence type="ECO:0000313" key="2">
    <source>
        <dbReference type="EMBL" id="OGF22427.1"/>
    </source>
</evidence>
<reference evidence="2 3" key="1">
    <citation type="journal article" date="2016" name="Nat. Commun.">
        <title>Thousands of microbial genomes shed light on interconnected biogeochemical processes in an aquifer system.</title>
        <authorList>
            <person name="Anantharaman K."/>
            <person name="Brown C.T."/>
            <person name="Hug L.A."/>
            <person name="Sharon I."/>
            <person name="Castelle C.J."/>
            <person name="Probst A.J."/>
            <person name="Thomas B.C."/>
            <person name="Singh A."/>
            <person name="Wilkins M.J."/>
            <person name="Karaoz U."/>
            <person name="Brodie E.L."/>
            <person name="Williams K.H."/>
            <person name="Hubbard S.S."/>
            <person name="Banfield J.F."/>
        </authorList>
    </citation>
    <scope>NUCLEOTIDE SEQUENCE [LARGE SCALE GENOMIC DNA]</scope>
</reference>
<dbReference type="SUPFAM" id="SSF52540">
    <property type="entry name" value="P-loop containing nucleoside triphosphate hydrolases"/>
    <property type="match status" value="1"/>
</dbReference>
<dbReference type="SMART" id="SM00382">
    <property type="entry name" value="AAA"/>
    <property type="match status" value="1"/>
</dbReference>
<organism evidence="2 3">
    <name type="scientific">Candidatus Falkowbacteria bacterium RBG_13_39_14</name>
    <dbReference type="NCBI Taxonomy" id="1797985"/>
    <lineage>
        <taxon>Bacteria</taxon>
        <taxon>Candidatus Falkowiibacteriota</taxon>
    </lineage>
</organism>